<dbReference type="InterPro" id="IPR006683">
    <property type="entry name" value="Thioestr_dom"/>
</dbReference>
<dbReference type="Pfam" id="PF03061">
    <property type="entry name" value="4HBT"/>
    <property type="match status" value="1"/>
</dbReference>
<proteinExistence type="inferred from homology"/>
<dbReference type="PANTHER" id="PTHR21660:SF47">
    <property type="entry name" value="F19P19.27 PROTEIN"/>
    <property type="match status" value="1"/>
</dbReference>
<dbReference type="CDD" id="cd03443">
    <property type="entry name" value="PaaI_thioesterase"/>
    <property type="match status" value="1"/>
</dbReference>
<comment type="similarity">
    <text evidence="1">Belongs to the thioesterase PaaI family.</text>
</comment>
<evidence type="ECO:0000256" key="1">
    <source>
        <dbReference type="ARBA" id="ARBA00008324"/>
    </source>
</evidence>
<dbReference type="Proteomes" id="UP001140949">
    <property type="component" value="Unassembled WGS sequence"/>
</dbReference>
<dbReference type="SUPFAM" id="SSF54637">
    <property type="entry name" value="Thioesterase/thiol ester dehydrase-isomerase"/>
    <property type="match status" value="1"/>
</dbReference>
<keyword evidence="4" id="KW-1185">Reference proteome</keyword>
<dbReference type="InterPro" id="IPR029069">
    <property type="entry name" value="HotDog_dom_sf"/>
</dbReference>
<reference evidence="3" key="1">
    <citation type="journal article" date="2023" name="GigaByte">
        <title>Genome assembly of the bearded iris, Iris pallida Lam.</title>
        <authorList>
            <person name="Bruccoleri R.E."/>
            <person name="Oakeley E.J."/>
            <person name="Faust A.M.E."/>
            <person name="Altorfer M."/>
            <person name="Dessus-Babus S."/>
            <person name="Burckhardt D."/>
            <person name="Oertli M."/>
            <person name="Naumann U."/>
            <person name="Petersen F."/>
            <person name="Wong J."/>
        </authorList>
    </citation>
    <scope>NUCLEOTIDE SEQUENCE</scope>
    <source>
        <strain evidence="3">GSM-AAB239-AS_SAM_17_03QT</strain>
    </source>
</reference>
<feature type="domain" description="Thioesterase" evidence="2">
    <location>
        <begin position="83"/>
        <end position="127"/>
    </location>
</feature>
<dbReference type="AlphaFoldDB" id="A0AAX6H3Z6"/>
<evidence type="ECO:0000313" key="3">
    <source>
        <dbReference type="EMBL" id="KAJ6835297.1"/>
    </source>
</evidence>
<protein>
    <submittedName>
        <fullName evidence="3">Acyl-coenzyme A thioesterase 13-like</fullName>
    </submittedName>
</protein>
<dbReference type="GO" id="GO:0047617">
    <property type="term" value="F:fatty acyl-CoA hydrolase activity"/>
    <property type="evidence" value="ECO:0007669"/>
    <property type="project" value="InterPro"/>
</dbReference>
<sequence length="178" mass="18672">MNARKERERMELKVVKEWLEGGGGGGGGESKEEMAAVGGWEESTSVKFFDAFTMKGVATNLIEPGHLLCSFQVPPRLTNLSGNYLHSGAVASLVDLVGSAVFFTTGAATSGVSVDINVSYLEAIYVHRSASIGMMRPVDELDTAAAVTVTSTSVTGITTCDGYTKPTPRPPIAPASRA</sequence>
<accession>A0AAX6H3Z6</accession>
<evidence type="ECO:0000259" key="2">
    <source>
        <dbReference type="Pfam" id="PF03061"/>
    </source>
</evidence>
<gene>
    <name evidence="3" type="ORF">M6B38_122895</name>
</gene>
<reference evidence="3" key="2">
    <citation type="submission" date="2023-04" db="EMBL/GenBank/DDBJ databases">
        <authorList>
            <person name="Bruccoleri R.E."/>
            <person name="Oakeley E.J."/>
            <person name="Faust A.-M."/>
            <person name="Dessus-Babus S."/>
            <person name="Altorfer M."/>
            <person name="Burckhardt D."/>
            <person name="Oertli M."/>
            <person name="Naumann U."/>
            <person name="Petersen F."/>
            <person name="Wong J."/>
        </authorList>
    </citation>
    <scope>NUCLEOTIDE SEQUENCE</scope>
    <source>
        <strain evidence="3">GSM-AAB239-AS_SAM_17_03QT</strain>
        <tissue evidence="3">Leaf</tissue>
    </source>
</reference>
<evidence type="ECO:0000313" key="4">
    <source>
        <dbReference type="Proteomes" id="UP001140949"/>
    </source>
</evidence>
<comment type="caution">
    <text evidence="3">The sequence shown here is derived from an EMBL/GenBank/DDBJ whole genome shotgun (WGS) entry which is preliminary data.</text>
</comment>
<name>A0AAX6H3Z6_IRIPA</name>
<dbReference type="EMBL" id="JANAVB010013479">
    <property type="protein sequence ID" value="KAJ6835297.1"/>
    <property type="molecule type" value="Genomic_DNA"/>
</dbReference>
<dbReference type="PANTHER" id="PTHR21660">
    <property type="entry name" value="THIOESTERASE SUPERFAMILY MEMBER-RELATED"/>
    <property type="match status" value="1"/>
</dbReference>
<organism evidence="3 4">
    <name type="scientific">Iris pallida</name>
    <name type="common">Sweet iris</name>
    <dbReference type="NCBI Taxonomy" id="29817"/>
    <lineage>
        <taxon>Eukaryota</taxon>
        <taxon>Viridiplantae</taxon>
        <taxon>Streptophyta</taxon>
        <taxon>Embryophyta</taxon>
        <taxon>Tracheophyta</taxon>
        <taxon>Spermatophyta</taxon>
        <taxon>Magnoliopsida</taxon>
        <taxon>Liliopsida</taxon>
        <taxon>Asparagales</taxon>
        <taxon>Iridaceae</taxon>
        <taxon>Iridoideae</taxon>
        <taxon>Irideae</taxon>
        <taxon>Iris</taxon>
    </lineage>
</organism>
<dbReference type="InterPro" id="IPR039298">
    <property type="entry name" value="ACOT13"/>
</dbReference>
<dbReference type="Gene3D" id="3.10.129.10">
    <property type="entry name" value="Hotdog Thioesterase"/>
    <property type="match status" value="1"/>
</dbReference>